<proteinExistence type="predicted"/>
<dbReference type="RefSeq" id="WP_112744757.1">
    <property type="nucleotide sequence ID" value="NZ_QMFY01000001.1"/>
</dbReference>
<dbReference type="EMBL" id="QMFY01000001">
    <property type="protein sequence ID" value="RAW02540.1"/>
    <property type="molecule type" value="Genomic_DNA"/>
</dbReference>
<gene>
    <name evidence="1" type="ORF">DQQ10_00010</name>
</gene>
<evidence type="ECO:0000313" key="1">
    <source>
        <dbReference type="EMBL" id="RAW02540.1"/>
    </source>
</evidence>
<dbReference type="AlphaFoldDB" id="A0A364Y6I1"/>
<keyword evidence="2" id="KW-1185">Reference proteome</keyword>
<accession>A0A364Y6I1</accession>
<reference evidence="1 2" key="1">
    <citation type="submission" date="2018-06" db="EMBL/GenBank/DDBJ databases">
        <title>Chryseolinea flavus sp. nov., a member of the phylum Bacteroidetes isolated from soil.</title>
        <authorList>
            <person name="Li Y."/>
            <person name="Wang J."/>
        </authorList>
    </citation>
    <scope>NUCLEOTIDE SEQUENCE [LARGE SCALE GENOMIC DNA]</scope>
    <source>
        <strain evidence="1 2">SDU1-6</strain>
    </source>
</reference>
<name>A0A364Y6I1_9BACT</name>
<sequence>MKKDVDSTTSLSMIDILSGEPIPGRLLLSRALLLFWFNNTKFKSANYIYNLFKFTATFTLHP</sequence>
<evidence type="ECO:0000313" key="2">
    <source>
        <dbReference type="Proteomes" id="UP000251889"/>
    </source>
</evidence>
<comment type="caution">
    <text evidence="1">The sequence shown here is derived from an EMBL/GenBank/DDBJ whole genome shotgun (WGS) entry which is preliminary data.</text>
</comment>
<dbReference type="Proteomes" id="UP000251889">
    <property type="component" value="Unassembled WGS sequence"/>
</dbReference>
<organism evidence="1 2">
    <name type="scientific">Pseudochryseolinea flava</name>
    <dbReference type="NCBI Taxonomy" id="2059302"/>
    <lineage>
        <taxon>Bacteria</taxon>
        <taxon>Pseudomonadati</taxon>
        <taxon>Bacteroidota</taxon>
        <taxon>Cytophagia</taxon>
        <taxon>Cytophagales</taxon>
        <taxon>Fulvivirgaceae</taxon>
        <taxon>Pseudochryseolinea</taxon>
    </lineage>
</organism>
<protein>
    <submittedName>
        <fullName evidence="1">Uncharacterized protein</fullName>
    </submittedName>
</protein>